<dbReference type="Gene3D" id="3.30.70.360">
    <property type="match status" value="1"/>
</dbReference>
<dbReference type="SUPFAM" id="SSF55031">
    <property type="entry name" value="Bacterial exopeptidase dimerisation domain"/>
    <property type="match status" value="1"/>
</dbReference>
<comment type="caution">
    <text evidence="3">The sequence shown here is derived from an EMBL/GenBank/DDBJ whole genome shotgun (WGS) entry which is preliminary data.</text>
</comment>
<evidence type="ECO:0000256" key="1">
    <source>
        <dbReference type="SAM" id="MobiDB-lite"/>
    </source>
</evidence>
<evidence type="ECO:0000313" key="4">
    <source>
        <dbReference type="Proteomes" id="UP001250214"/>
    </source>
</evidence>
<dbReference type="InterPro" id="IPR002933">
    <property type="entry name" value="Peptidase_M20"/>
</dbReference>
<dbReference type="Pfam" id="PF07687">
    <property type="entry name" value="M20_dimer"/>
    <property type="match status" value="1"/>
</dbReference>
<name>A0ABU2H5L9_9ACTN</name>
<protein>
    <submittedName>
        <fullName evidence="3">Amidohydrolase</fullName>
    </submittedName>
</protein>
<reference evidence="4" key="1">
    <citation type="submission" date="2023-07" db="EMBL/GenBank/DDBJ databases">
        <title>Novel species in the genus Lipingzhangella isolated from Sambhar Salt Lake.</title>
        <authorList>
            <person name="Jiya N."/>
            <person name="Kajale S."/>
            <person name="Sharma A."/>
        </authorList>
    </citation>
    <scope>NUCLEOTIDE SEQUENCE [LARGE SCALE GENOMIC DNA]</scope>
    <source>
        <strain evidence="4">LS1_29</strain>
    </source>
</reference>
<dbReference type="SUPFAM" id="SSF53187">
    <property type="entry name" value="Zn-dependent exopeptidases"/>
    <property type="match status" value="1"/>
</dbReference>
<dbReference type="Proteomes" id="UP001250214">
    <property type="component" value="Unassembled WGS sequence"/>
</dbReference>
<dbReference type="Gene3D" id="3.40.630.10">
    <property type="entry name" value="Zn peptidases"/>
    <property type="match status" value="1"/>
</dbReference>
<dbReference type="NCBIfam" id="TIGR01891">
    <property type="entry name" value="amidohydrolases"/>
    <property type="match status" value="1"/>
</dbReference>
<evidence type="ECO:0000313" key="3">
    <source>
        <dbReference type="EMBL" id="MDS1270144.1"/>
    </source>
</evidence>
<dbReference type="Pfam" id="PF01546">
    <property type="entry name" value="Peptidase_M20"/>
    <property type="match status" value="1"/>
</dbReference>
<sequence>MQRTAASTTPVETEYSELDRRARTVEPKVRQWRHHLHANPELSNRERHTAEFITDHLHRIGLDEVRTGIAGHGVVGVLRGGMPGERVAALRADIDALPVQETSGVDFASTQVDRDYPGGPFPVAHACGHDCHTAMLLGAAEVLGGIRHRLPGTVMFVFQPAEEGPPVGEAGGAREMLRSGALADPEPTMAFGMHVTPLPVGVVGYHTGNQYAASCLVKTTITGKQVHGSTPWQGRDPLPVAADIISACGQVYRQVPATSPVTVSIGHVEDQGRFNIIGGEVTLWGTIRCMRQQDMAAVQSKFSRTAQHLAQAYGCQAQTEFMLEVPPVENTGPWVDAALPTLRRVAGEDHVMDTGATLGCDDVAEFVRAYGGLYVMLGCQDTRYVDGDVQPVPGGRGVVVNHNPGFYADDASLLTGVRLHVNMAMDHLAGLAVPGSAR</sequence>
<organism evidence="3 4">
    <name type="scientific">Lipingzhangella rawalii</name>
    <dbReference type="NCBI Taxonomy" id="2055835"/>
    <lineage>
        <taxon>Bacteria</taxon>
        <taxon>Bacillati</taxon>
        <taxon>Actinomycetota</taxon>
        <taxon>Actinomycetes</taxon>
        <taxon>Streptosporangiales</taxon>
        <taxon>Nocardiopsidaceae</taxon>
        <taxon>Lipingzhangella</taxon>
    </lineage>
</organism>
<gene>
    <name evidence="3" type="ORF">RIF23_07540</name>
</gene>
<keyword evidence="4" id="KW-1185">Reference proteome</keyword>
<dbReference type="InterPro" id="IPR036264">
    <property type="entry name" value="Bact_exopeptidase_dim_dom"/>
</dbReference>
<dbReference type="InterPro" id="IPR017439">
    <property type="entry name" value="Amidohydrolase"/>
</dbReference>
<feature type="region of interest" description="Disordered" evidence="1">
    <location>
        <begin position="1"/>
        <end position="22"/>
    </location>
</feature>
<dbReference type="InterPro" id="IPR011650">
    <property type="entry name" value="Peptidase_M20_dimer"/>
</dbReference>
<dbReference type="PANTHER" id="PTHR11014:SF63">
    <property type="entry name" value="METALLOPEPTIDASE, PUTATIVE (AFU_ORTHOLOGUE AFUA_6G09600)-RELATED"/>
    <property type="match status" value="1"/>
</dbReference>
<feature type="domain" description="Peptidase M20 dimerisation" evidence="2">
    <location>
        <begin position="217"/>
        <end position="310"/>
    </location>
</feature>
<dbReference type="EMBL" id="JAVLVT010000003">
    <property type="protein sequence ID" value="MDS1270144.1"/>
    <property type="molecule type" value="Genomic_DNA"/>
</dbReference>
<accession>A0ABU2H5L9</accession>
<dbReference type="PANTHER" id="PTHR11014">
    <property type="entry name" value="PEPTIDASE M20 FAMILY MEMBER"/>
    <property type="match status" value="1"/>
</dbReference>
<dbReference type="RefSeq" id="WP_310911683.1">
    <property type="nucleotide sequence ID" value="NZ_JAVLVT010000003.1"/>
</dbReference>
<proteinExistence type="predicted"/>
<feature type="compositionally biased region" description="Polar residues" evidence="1">
    <location>
        <begin position="1"/>
        <end position="11"/>
    </location>
</feature>
<dbReference type="PIRSF" id="PIRSF005962">
    <property type="entry name" value="Pept_M20D_amidohydro"/>
    <property type="match status" value="1"/>
</dbReference>
<evidence type="ECO:0000259" key="2">
    <source>
        <dbReference type="Pfam" id="PF07687"/>
    </source>
</evidence>